<dbReference type="HOGENOM" id="CLU_2424753_0_0_6"/>
<evidence type="ECO:0000313" key="2">
    <source>
        <dbReference type="Proteomes" id="UP000000639"/>
    </source>
</evidence>
<dbReference type="KEGG" id="pin:Ping_2437"/>
<dbReference type="AlphaFoldDB" id="A1SXF3"/>
<organism evidence="1 2">
    <name type="scientific">Psychromonas ingrahamii (strain DSM 17664 / CCUG 51855 / 37)</name>
    <dbReference type="NCBI Taxonomy" id="357804"/>
    <lineage>
        <taxon>Bacteria</taxon>
        <taxon>Pseudomonadati</taxon>
        <taxon>Pseudomonadota</taxon>
        <taxon>Gammaproteobacteria</taxon>
        <taxon>Alteromonadales</taxon>
        <taxon>Psychromonadaceae</taxon>
        <taxon>Psychromonas</taxon>
    </lineage>
</organism>
<gene>
    <name evidence="1" type="ordered locus">Ping_2437</name>
</gene>
<dbReference type="Proteomes" id="UP000000639">
    <property type="component" value="Chromosome"/>
</dbReference>
<name>A1SXF3_PSYIN</name>
<keyword evidence="2" id="KW-1185">Reference proteome</keyword>
<protein>
    <submittedName>
        <fullName evidence="1">Uncharacterized protein</fullName>
    </submittedName>
</protein>
<evidence type="ECO:0000313" key="1">
    <source>
        <dbReference type="EMBL" id="ABM04168.1"/>
    </source>
</evidence>
<sequence>MLFCQKMQMNSLQAQYQYQKRIKQNSTAFYLNPAFQIPEATYLYLDSIFTSFYQKLSFNTSIAKSTFKRNAYYQVVAIPTNAEGFKLEFFI</sequence>
<accession>A1SXF3</accession>
<reference evidence="1 2" key="1">
    <citation type="submission" date="2007-01" db="EMBL/GenBank/DDBJ databases">
        <title>Complete sequence of Psychromonas ingrahamii 37.</title>
        <authorList>
            <consortium name="US DOE Joint Genome Institute"/>
            <person name="Copeland A."/>
            <person name="Lucas S."/>
            <person name="Lapidus A."/>
            <person name="Barry K."/>
            <person name="Detter J.C."/>
            <person name="Glavina del Rio T."/>
            <person name="Hammon N."/>
            <person name="Israni S."/>
            <person name="Dalin E."/>
            <person name="Tice H."/>
            <person name="Pitluck S."/>
            <person name="Thompson L.S."/>
            <person name="Brettin T."/>
            <person name="Bruce D."/>
            <person name="Han C."/>
            <person name="Tapia R."/>
            <person name="Schmutz J."/>
            <person name="Larimer F."/>
            <person name="Land M."/>
            <person name="Hauser L."/>
            <person name="Kyrpides N."/>
            <person name="Ivanova N."/>
            <person name="Staley J."/>
            <person name="Richardson P."/>
        </authorList>
    </citation>
    <scope>NUCLEOTIDE SEQUENCE [LARGE SCALE GENOMIC DNA]</scope>
    <source>
        <strain evidence="1 2">37</strain>
    </source>
</reference>
<proteinExistence type="predicted"/>
<dbReference type="STRING" id="357804.Ping_2437"/>
<dbReference type="EMBL" id="CP000510">
    <property type="protein sequence ID" value="ABM04168.1"/>
    <property type="molecule type" value="Genomic_DNA"/>
</dbReference>